<dbReference type="EMBL" id="CP136862">
    <property type="protein sequence ID" value="WOJ90656.1"/>
    <property type="molecule type" value="Genomic_DNA"/>
</dbReference>
<reference evidence="2 3" key="1">
    <citation type="submission" date="2023-10" db="EMBL/GenBank/DDBJ databases">
        <title>Novel methanotroph of the genus Methylocapsa from a subarctic wetland.</title>
        <authorList>
            <person name="Belova S.E."/>
            <person name="Oshkin I.Y."/>
            <person name="Miroshnikov K."/>
            <person name="Dedysh S.N."/>
        </authorList>
    </citation>
    <scope>NUCLEOTIDE SEQUENCE [LARGE SCALE GENOMIC DNA]</scope>
    <source>
        <strain evidence="2 3">RX1</strain>
    </source>
</reference>
<evidence type="ECO:0000256" key="1">
    <source>
        <dbReference type="SAM" id="Phobius"/>
    </source>
</evidence>
<keyword evidence="1" id="KW-0812">Transmembrane</keyword>
<gene>
    <name evidence="2" type="ORF">RZS28_05020</name>
</gene>
<dbReference type="Pfam" id="PF01864">
    <property type="entry name" value="CarS-like"/>
    <property type="match status" value="1"/>
</dbReference>
<sequence>MRLWPIFQGLCLVLAANGAPVLAHALFGEWGSRPLDLGWSFFDGRPIFGESKTIRGVLLALLAASIAAPALGLAWEVGLLAGAAAMAGDLLSSFIKRRLALAPHSMAPGLDQAPESLFPLLACKGALGLSAADALIGAGLFWIGGLALYRALYALGMRDRPY</sequence>
<dbReference type="InterPro" id="IPR032690">
    <property type="entry name" value="CarS"/>
</dbReference>
<feature type="transmembrane region" description="Helical" evidence="1">
    <location>
        <begin position="58"/>
        <end position="88"/>
    </location>
</feature>
<evidence type="ECO:0000313" key="2">
    <source>
        <dbReference type="EMBL" id="WOJ90656.1"/>
    </source>
</evidence>
<feature type="transmembrane region" description="Helical" evidence="1">
    <location>
        <begin position="134"/>
        <end position="152"/>
    </location>
</feature>
<dbReference type="RefSeq" id="WP_407340241.1">
    <property type="nucleotide sequence ID" value="NZ_CP136862.1"/>
</dbReference>
<dbReference type="PANTHER" id="PTHR39650">
    <property type="entry name" value="CDP-ARCHAEOL SYNTHASE"/>
    <property type="match status" value="1"/>
</dbReference>
<organism evidence="2 3">
    <name type="scientific">Methylocapsa polymorpha</name>
    <dbReference type="NCBI Taxonomy" id="3080828"/>
    <lineage>
        <taxon>Bacteria</taxon>
        <taxon>Pseudomonadati</taxon>
        <taxon>Pseudomonadota</taxon>
        <taxon>Alphaproteobacteria</taxon>
        <taxon>Hyphomicrobiales</taxon>
        <taxon>Beijerinckiaceae</taxon>
        <taxon>Methylocapsa</taxon>
    </lineage>
</organism>
<accession>A0ABZ0HUQ9</accession>
<protein>
    <submittedName>
        <fullName evidence="2">CDP-archaeol synthase</fullName>
    </submittedName>
</protein>
<keyword evidence="1" id="KW-1133">Transmembrane helix</keyword>
<proteinExistence type="predicted"/>
<dbReference type="Proteomes" id="UP001626536">
    <property type="component" value="Chromosome"/>
</dbReference>
<evidence type="ECO:0000313" key="3">
    <source>
        <dbReference type="Proteomes" id="UP001626536"/>
    </source>
</evidence>
<keyword evidence="1" id="KW-0472">Membrane</keyword>
<keyword evidence="3" id="KW-1185">Reference proteome</keyword>
<name>A0ABZ0HUQ9_9HYPH</name>
<dbReference type="PANTHER" id="PTHR39650:SF1">
    <property type="entry name" value="CDP-ARCHAEOL SYNTHASE"/>
    <property type="match status" value="1"/>
</dbReference>